<name>A0ACB6RE78_9PLEO</name>
<comment type="caution">
    <text evidence="1">The sequence shown here is derived from an EMBL/GenBank/DDBJ whole genome shotgun (WGS) entry which is preliminary data.</text>
</comment>
<protein>
    <submittedName>
        <fullName evidence="1">Uncharacterized protein</fullName>
    </submittedName>
</protein>
<dbReference type="EMBL" id="MU003493">
    <property type="protein sequence ID" value="KAF2477025.1"/>
    <property type="molecule type" value="Genomic_DNA"/>
</dbReference>
<reference evidence="1" key="1">
    <citation type="journal article" date="2020" name="Stud. Mycol.">
        <title>101 Dothideomycetes genomes: a test case for predicting lifestyles and emergence of pathogens.</title>
        <authorList>
            <person name="Haridas S."/>
            <person name="Albert R."/>
            <person name="Binder M."/>
            <person name="Bloem J."/>
            <person name="Labutti K."/>
            <person name="Salamov A."/>
            <person name="Andreopoulos B."/>
            <person name="Baker S."/>
            <person name="Barry K."/>
            <person name="Bills G."/>
            <person name="Bluhm B."/>
            <person name="Cannon C."/>
            <person name="Castanera R."/>
            <person name="Culley D."/>
            <person name="Daum C."/>
            <person name="Ezra D."/>
            <person name="Gonzalez J."/>
            <person name="Henrissat B."/>
            <person name="Kuo A."/>
            <person name="Liang C."/>
            <person name="Lipzen A."/>
            <person name="Lutzoni F."/>
            <person name="Magnuson J."/>
            <person name="Mondo S."/>
            <person name="Nolan M."/>
            <person name="Ohm R."/>
            <person name="Pangilinan J."/>
            <person name="Park H.-J."/>
            <person name="Ramirez L."/>
            <person name="Alfaro M."/>
            <person name="Sun H."/>
            <person name="Tritt A."/>
            <person name="Yoshinaga Y."/>
            <person name="Zwiers L.-H."/>
            <person name="Turgeon B."/>
            <person name="Goodwin S."/>
            <person name="Spatafora J."/>
            <person name="Crous P."/>
            <person name="Grigoriev I."/>
        </authorList>
    </citation>
    <scope>NUCLEOTIDE SEQUENCE</scope>
    <source>
        <strain evidence="1">ATCC 200398</strain>
    </source>
</reference>
<organism evidence="1 2">
    <name type="scientific">Lindgomyces ingoldianus</name>
    <dbReference type="NCBI Taxonomy" id="673940"/>
    <lineage>
        <taxon>Eukaryota</taxon>
        <taxon>Fungi</taxon>
        <taxon>Dikarya</taxon>
        <taxon>Ascomycota</taxon>
        <taxon>Pezizomycotina</taxon>
        <taxon>Dothideomycetes</taxon>
        <taxon>Pleosporomycetidae</taxon>
        <taxon>Pleosporales</taxon>
        <taxon>Lindgomycetaceae</taxon>
        <taxon>Lindgomyces</taxon>
    </lineage>
</organism>
<evidence type="ECO:0000313" key="1">
    <source>
        <dbReference type="EMBL" id="KAF2477025.1"/>
    </source>
</evidence>
<gene>
    <name evidence="1" type="ORF">BDR25DRAFT_43189</name>
</gene>
<sequence>MDIRNVLIIGNRQLSFSILSALLQKSLTDVSTPYHVSVLTYPSQTPWLPPNTPPNLVEHRTSDFSVPSLESSFSGQDMVINTIAGGDYNFQARVIDAAVLAGVKRFVPHEFGHDSLNEAVHERLPRSADRAKVVRYLHDLSRTHLDFEWAAVSVGCILDHVLVAGDLGFDMQWQSVTIHGTGTEPFAVSSLERAGNVVANIIQHWDQVKNRYLYAAGVLTTANDVLACLERSSGKKWSVEYEHVEESIKEGKKRIERGYPDSGMFLLERSVLYDEKLKAVGAFQKRSSNGILRLEPEKIGHIVAKAYHEFKRRGQPGCGCE</sequence>
<keyword evidence="2" id="KW-1185">Reference proteome</keyword>
<accession>A0ACB6RE78</accession>
<evidence type="ECO:0000313" key="2">
    <source>
        <dbReference type="Proteomes" id="UP000799755"/>
    </source>
</evidence>
<proteinExistence type="predicted"/>
<dbReference type="Proteomes" id="UP000799755">
    <property type="component" value="Unassembled WGS sequence"/>
</dbReference>